<proteinExistence type="predicted"/>
<evidence type="ECO:0000256" key="4">
    <source>
        <dbReference type="PROSITE-ProRule" id="PRU00169"/>
    </source>
</evidence>
<organism evidence="6 7">
    <name type="scientific">Microvirga terricola</name>
    <dbReference type="NCBI Taxonomy" id="2719797"/>
    <lineage>
        <taxon>Bacteria</taxon>
        <taxon>Pseudomonadati</taxon>
        <taxon>Pseudomonadota</taxon>
        <taxon>Alphaproteobacteria</taxon>
        <taxon>Hyphomicrobiales</taxon>
        <taxon>Methylobacteriaceae</taxon>
        <taxon>Microvirga</taxon>
    </lineage>
</organism>
<feature type="modified residue" description="4-aspartylphosphate" evidence="4">
    <location>
        <position position="60"/>
    </location>
</feature>
<dbReference type="EMBL" id="JAATJS010000002">
    <property type="protein sequence ID" value="NIX76145.1"/>
    <property type="molecule type" value="Genomic_DNA"/>
</dbReference>
<dbReference type="PROSITE" id="PS50110">
    <property type="entry name" value="RESPONSE_REGULATORY"/>
    <property type="match status" value="1"/>
</dbReference>
<evidence type="ECO:0000259" key="5">
    <source>
        <dbReference type="PROSITE" id="PS50110"/>
    </source>
</evidence>
<dbReference type="InterPro" id="IPR001789">
    <property type="entry name" value="Sig_transdc_resp-reg_receiver"/>
</dbReference>
<evidence type="ECO:0000313" key="6">
    <source>
        <dbReference type="EMBL" id="NIX76145.1"/>
    </source>
</evidence>
<comment type="caution">
    <text evidence="6">The sequence shown here is derived from an EMBL/GenBank/DDBJ whole genome shotgun (WGS) entry which is preliminary data.</text>
</comment>
<keyword evidence="7" id="KW-1185">Reference proteome</keyword>
<evidence type="ECO:0000256" key="3">
    <source>
        <dbReference type="ARBA" id="ARBA00023163"/>
    </source>
</evidence>
<gene>
    <name evidence="6" type="ORF">HB375_05890</name>
</gene>
<sequence>MWVGRWRRGVRVLILEDDPLIALDLQAILENDGHEVVSVCDSLAEARGHLEDGFDCALLDIDLVDGKSFGVATVLMERHIPFAFVSASHPGEVPDTLRVASFIAKPFEEEAILRSLEEVVPGG</sequence>
<feature type="domain" description="Response regulatory" evidence="5">
    <location>
        <begin position="11"/>
        <end position="120"/>
    </location>
</feature>
<reference evidence="6 7" key="1">
    <citation type="submission" date="2020-03" db="EMBL/GenBank/DDBJ databases">
        <title>The genome sequence of Microvirga sp. c23x22.</title>
        <authorList>
            <person name="Zhang X."/>
        </authorList>
    </citation>
    <scope>NUCLEOTIDE SEQUENCE [LARGE SCALE GENOMIC DNA]</scope>
    <source>
        <strain evidence="7">c23x22</strain>
    </source>
</reference>
<protein>
    <submittedName>
        <fullName evidence="6">Response regulator</fullName>
    </submittedName>
</protein>
<dbReference type="Gene3D" id="3.40.50.2300">
    <property type="match status" value="1"/>
</dbReference>
<evidence type="ECO:0000313" key="7">
    <source>
        <dbReference type="Proteomes" id="UP000707352"/>
    </source>
</evidence>
<keyword evidence="1 4" id="KW-0597">Phosphoprotein</keyword>
<accession>A0ABX0VAX6</accession>
<dbReference type="SUPFAM" id="SSF52172">
    <property type="entry name" value="CheY-like"/>
    <property type="match status" value="1"/>
</dbReference>
<name>A0ABX0VAX6_9HYPH</name>
<dbReference type="Proteomes" id="UP000707352">
    <property type="component" value="Unassembled WGS sequence"/>
</dbReference>
<dbReference type="PANTHER" id="PTHR44591:SF3">
    <property type="entry name" value="RESPONSE REGULATORY DOMAIN-CONTAINING PROTEIN"/>
    <property type="match status" value="1"/>
</dbReference>
<dbReference type="SMART" id="SM00448">
    <property type="entry name" value="REC"/>
    <property type="match status" value="1"/>
</dbReference>
<keyword evidence="3" id="KW-0804">Transcription</keyword>
<dbReference type="InterPro" id="IPR011006">
    <property type="entry name" value="CheY-like_superfamily"/>
</dbReference>
<dbReference type="PANTHER" id="PTHR44591">
    <property type="entry name" value="STRESS RESPONSE REGULATOR PROTEIN 1"/>
    <property type="match status" value="1"/>
</dbReference>
<dbReference type="InterPro" id="IPR050595">
    <property type="entry name" value="Bact_response_regulator"/>
</dbReference>
<keyword evidence="2" id="KW-0805">Transcription regulation</keyword>
<evidence type="ECO:0000256" key="2">
    <source>
        <dbReference type="ARBA" id="ARBA00023015"/>
    </source>
</evidence>
<evidence type="ECO:0000256" key="1">
    <source>
        <dbReference type="ARBA" id="ARBA00022553"/>
    </source>
</evidence>
<dbReference type="Pfam" id="PF00072">
    <property type="entry name" value="Response_reg"/>
    <property type="match status" value="1"/>
</dbReference>